<name>A0ABP0F829_CLALP</name>
<proteinExistence type="inferred from homology"/>
<sequence>MQFWTKVTFHHHDDDGHAHMEEGKKRGEHHGIVRTLSLDKVDEHPDEKKKPSKGMDSVGSENILSEGRQTVCCGITPVGVMVLIGDILHNFGDGLALGVAFSSSWFGGLGASIAIFCHELPHEFGDFAIYIKNGMSKWKALGLNFLAACFAFVGLYIGLSVAENSEVRQWLLAVIAGMFLYISLVDVLHEMIEEKSEKHPILQFFLQNLGICLGWAILFLLALYEDQIRSSINA</sequence>
<dbReference type="InterPro" id="IPR003689">
    <property type="entry name" value="ZIP"/>
</dbReference>
<dbReference type="EMBL" id="CAWYQH010000013">
    <property type="protein sequence ID" value="CAK8674595.1"/>
    <property type="molecule type" value="Genomic_DNA"/>
</dbReference>
<comment type="caution">
    <text evidence="8">The sequence shown here is derived from an EMBL/GenBank/DDBJ whole genome shotgun (WGS) entry which is preliminary data.</text>
</comment>
<evidence type="ECO:0000313" key="8">
    <source>
        <dbReference type="EMBL" id="CAK8674595.1"/>
    </source>
</evidence>
<evidence type="ECO:0000256" key="7">
    <source>
        <dbReference type="SAM" id="Phobius"/>
    </source>
</evidence>
<dbReference type="PANTHER" id="PTHR12191">
    <property type="entry name" value="SOLUTE CARRIER FAMILY 39"/>
    <property type="match status" value="1"/>
</dbReference>
<dbReference type="PANTHER" id="PTHR12191:SF37">
    <property type="entry name" value="ZINC TRANSPORTER FOI"/>
    <property type="match status" value="1"/>
</dbReference>
<evidence type="ECO:0000256" key="4">
    <source>
        <dbReference type="ARBA" id="ARBA00022989"/>
    </source>
</evidence>
<comment type="similarity">
    <text evidence="2">Belongs to the ZIP transporter (TC 2.A.5) family.</text>
</comment>
<comment type="subcellular location">
    <subcellularLocation>
        <location evidence="1">Membrane</location>
        <topology evidence="1">Multi-pass membrane protein</topology>
    </subcellularLocation>
</comment>
<feature type="region of interest" description="Disordered" evidence="6">
    <location>
        <begin position="36"/>
        <end position="60"/>
    </location>
</feature>
<dbReference type="InterPro" id="IPR050799">
    <property type="entry name" value="ZIP_Transporter"/>
</dbReference>
<keyword evidence="9" id="KW-1185">Reference proteome</keyword>
<evidence type="ECO:0000256" key="6">
    <source>
        <dbReference type="SAM" id="MobiDB-lite"/>
    </source>
</evidence>
<feature type="transmembrane region" description="Helical" evidence="7">
    <location>
        <begin position="95"/>
        <end position="117"/>
    </location>
</feature>
<keyword evidence="5 7" id="KW-0472">Membrane</keyword>
<accession>A0ABP0F829</accession>
<evidence type="ECO:0000313" key="9">
    <source>
        <dbReference type="Proteomes" id="UP001642483"/>
    </source>
</evidence>
<keyword evidence="4 7" id="KW-1133">Transmembrane helix</keyword>
<feature type="transmembrane region" description="Helical" evidence="7">
    <location>
        <begin position="201"/>
        <end position="224"/>
    </location>
</feature>
<evidence type="ECO:0000256" key="1">
    <source>
        <dbReference type="ARBA" id="ARBA00004141"/>
    </source>
</evidence>
<protein>
    <submittedName>
        <fullName evidence="8">Uncharacterized protein</fullName>
    </submittedName>
</protein>
<feature type="compositionally biased region" description="Basic and acidic residues" evidence="6">
    <location>
        <begin position="36"/>
        <end position="49"/>
    </location>
</feature>
<evidence type="ECO:0000256" key="2">
    <source>
        <dbReference type="ARBA" id="ARBA00006939"/>
    </source>
</evidence>
<reference evidence="8 9" key="1">
    <citation type="submission" date="2024-02" db="EMBL/GenBank/DDBJ databases">
        <authorList>
            <person name="Daric V."/>
            <person name="Darras S."/>
        </authorList>
    </citation>
    <scope>NUCLEOTIDE SEQUENCE [LARGE SCALE GENOMIC DNA]</scope>
</reference>
<feature type="transmembrane region" description="Helical" evidence="7">
    <location>
        <begin position="138"/>
        <end position="158"/>
    </location>
</feature>
<gene>
    <name evidence="8" type="ORF">CVLEPA_LOCUS4281</name>
</gene>
<dbReference type="Pfam" id="PF02535">
    <property type="entry name" value="Zip"/>
    <property type="match status" value="1"/>
</dbReference>
<organism evidence="8 9">
    <name type="scientific">Clavelina lepadiformis</name>
    <name type="common">Light-bulb sea squirt</name>
    <name type="synonym">Ascidia lepadiformis</name>
    <dbReference type="NCBI Taxonomy" id="159417"/>
    <lineage>
        <taxon>Eukaryota</taxon>
        <taxon>Metazoa</taxon>
        <taxon>Chordata</taxon>
        <taxon>Tunicata</taxon>
        <taxon>Ascidiacea</taxon>
        <taxon>Aplousobranchia</taxon>
        <taxon>Clavelinidae</taxon>
        <taxon>Clavelina</taxon>
    </lineage>
</organism>
<dbReference type="Proteomes" id="UP001642483">
    <property type="component" value="Unassembled WGS sequence"/>
</dbReference>
<keyword evidence="3 7" id="KW-0812">Transmembrane</keyword>
<feature type="transmembrane region" description="Helical" evidence="7">
    <location>
        <begin position="170"/>
        <end position="189"/>
    </location>
</feature>
<evidence type="ECO:0000256" key="3">
    <source>
        <dbReference type="ARBA" id="ARBA00022692"/>
    </source>
</evidence>
<evidence type="ECO:0000256" key="5">
    <source>
        <dbReference type="ARBA" id="ARBA00023136"/>
    </source>
</evidence>